<dbReference type="EMBL" id="JAAHCF010000301">
    <property type="protein sequence ID" value="KAK8145317.1"/>
    <property type="molecule type" value="Genomic_DNA"/>
</dbReference>
<keyword evidence="2" id="KW-0175">Coiled coil</keyword>
<protein>
    <submittedName>
        <fullName evidence="4">Uncharacterized protein</fullName>
    </submittedName>
</protein>
<accession>A0AAW0RSX1</accession>
<evidence type="ECO:0000256" key="1">
    <source>
        <dbReference type="ARBA" id="ARBA00023242"/>
    </source>
</evidence>
<dbReference type="Proteomes" id="UP001397290">
    <property type="component" value="Unassembled WGS sequence"/>
</dbReference>
<gene>
    <name evidence="4" type="ORF">G3M48_004645</name>
</gene>
<feature type="region of interest" description="Disordered" evidence="3">
    <location>
        <begin position="78"/>
        <end position="122"/>
    </location>
</feature>
<dbReference type="Pfam" id="PF11951">
    <property type="entry name" value="Fungal_trans_2"/>
    <property type="match status" value="1"/>
</dbReference>
<reference evidence="4 5" key="1">
    <citation type="submission" date="2020-02" db="EMBL/GenBank/DDBJ databases">
        <title>Comparative genomics of the hypocrealean fungal genus Beauvera.</title>
        <authorList>
            <person name="Showalter D.N."/>
            <person name="Bushley K.E."/>
            <person name="Rehner S.A."/>
        </authorList>
    </citation>
    <scope>NUCLEOTIDE SEQUENCE [LARGE SCALE GENOMIC DNA]</scope>
    <source>
        <strain evidence="4 5">ARSEF4384</strain>
    </source>
</reference>
<evidence type="ECO:0000313" key="5">
    <source>
        <dbReference type="Proteomes" id="UP001397290"/>
    </source>
</evidence>
<evidence type="ECO:0000256" key="2">
    <source>
        <dbReference type="SAM" id="Coils"/>
    </source>
</evidence>
<feature type="compositionally biased region" description="Low complexity" evidence="3">
    <location>
        <begin position="270"/>
        <end position="288"/>
    </location>
</feature>
<feature type="coiled-coil region" evidence="2">
    <location>
        <begin position="529"/>
        <end position="556"/>
    </location>
</feature>
<evidence type="ECO:0000313" key="4">
    <source>
        <dbReference type="EMBL" id="KAK8145317.1"/>
    </source>
</evidence>
<comment type="caution">
    <text evidence="4">The sequence shown here is derived from an EMBL/GenBank/DDBJ whole genome shotgun (WGS) entry which is preliminary data.</text>
</comment>
<evidence type="ECO:0000256" key="3">
    <source>
        <dbReference type="SAM" id="MobiDB-lite"/>
    </source>
</evidence>
<name>A0AAW0RSX1_9HYPO</name>
<keyword evidence="1" id="KW-0539">Nucleus</keyword>
<dbReference type="InterPro" id="IPR021858">
    <property type="entry name" value="Fun_TF"/>
</dbReference>
<dbReference type="AlphaFoldDB" id="A0AAW0RSX1"/>
<proteinExistence type="predicted"/>
<keyword evidence="5" id="KW-1185">Reference proteome</keyword>
<feature type="region of interest" description="Disordered" evidence="3">
    <location>
        <begin position="143"/>
        <end position="165"/>
    </location>
</feature>
<sequence length="902" mass="100843">MLESHLSVIRDCGYSRTWRRATFHRRNTIFGCCLARPRLSAGVYSGPVSRPAIYKADLKLTDKFSRDGRRRESCRIALKYEHLSPPRKPPANESSGDSSSSDRRDASRAPTQPAISGPVCAIAPGLSTPQDDAFFPEFSQQTYQSDIQDVDDSSDSQQHAMAQRSHCIRRASSVVEHGDPGATAMSTNVQSNTVEMALFNHGLVTQGQSPGFIDGQIVSNYIPPAPWDTNFALNSADISATFQLQPQHVMFAVEEGQQLWQPAPAPPPSLQLQSSQQSQPTPQLQLASRPLQTQPARGLSLIPEPNHQEQCRQKPRSKYAITSPFHDCIDSFGHKFPLQTFSRPLDGRVNGYIKFFWPLKEGKQSSTTVEVASIDYNGDSPSAVAATQTSSQSFERSLQRRLFSSPASTSTFLAGNDSPYLESSTLPPSQIGVYLQSPTASFRSYYQNDSTKAPQLLPSQFGHDVVMDNMGRKLFSFYTRNWCPGRSVLTKTNLWLTDFASMQRPAVVAAIQSLAGVYVHDYLPCDNVRRQVNRRFAIAEARLSELLQDADNLDESESGELVTLASLLSMQDVVLTERRLQKPYYPRWLTGFKQAENVLQRTDPGSRFYKESNVQVSSLRLSQSVIVGRAVILAQLMMPLPPLTTFDPIAETSRFGFLLYGSESDIYEIHGGCGFSKRLLHIFSQVADCSTRMLQECETPIVPVTAEMLYSQLVQLYQWSGEYDSWDAAESRSQPIKWIRQAGENYVVQEAKQMTEVTAEAWRLAGMVYLQCRLFRLPRNHQMVVNNIADLSKCISIMPSSGSIFTAQAPLLPVFFLGLLATVEEHVLVADAWFRHVIVTPVRSSVPPLYQALGRIQSWMDHEVPVPAPNTELPCAIAMRQPWWELMVSKVQEKENEVLCLT</sequence>
<feature type="region of interest" description="Disordered" evidence="3">
    <location>
        <begin position="260"/>
        <end position="312"/>
    </location>
</feature>
<organism evidence="4 5">
    <name type="scientific">Beauveria asiatica</name>
    <dbReference type="NCBI Taxonomy" id="1069075"/>
    <lineage>
        <taxon>Eukaryota</taxon>
        <taxon>Fungi</taxon>
        <taxon>Dikarya</taxon>
        <taxon>Ascomycota</taxon>
        <taxon>Pezizomycotina</taxon>
        <taxon>Sordariomycetes</taxon>
        <taxon>Hypocreomycetidae</taxon>
        <taxon>Hypocreales</taxon>
        <taxon>Cordycipitaceae</taxon>
        <taxon>Beauveria</taxon>
    </lineage>
</organism>